<evidence type="ECO:0000256" key="7">
    <source>
        <dbReference type="ARBA" id="ARBA00022723"/>
    </source>
</evidence>
<sequence>MTALQASADSAENDHPPTPETVAGHPWHLLPRHEVLELLQTRSSGLDPSEVAARRAAFGANALPRKGRTPLLVVYLRQFKNPLIYLLLAATVVSVAVAEWADAIFIFVVIQMNAVIGGVQEARAEASADALSHLVQNVAEVVRGGRRVRVDAADLVPGDIVRLESGTSVPADLRILSLTELSVDESLLTGESTPVDKTPEAMARDSAPLGDRRNMLFAGATVLSGRVTGVVTATGMETEIGRIAAALEAGDMPPPPLVAGLKRFGDVIGIATLVLIVLIGTVQFLQGLPLVTVFLVAVALAVAAIPEGLPVAITIALAIATGRMAKRNVIVRALPAVEGLGSCTLIASDKTGTLTCNELTVKRVQLFADGAPGPVLRIGGEGFSLDGDVDVVDEARAPDEEESAGLAALAAGGALCNEASLSIEAGKTEVVGDTVDVAFLVLGEKLGLCRKDLAAERPEMTLIPYEPQQRYGAVFTNEPGSGEAIVHVKGAAEVVLAMCAGVDADAALAAADRMAANGYRVLAVAGGQVPAEDATRGGRSALRGLTFLGLVGLIDPVRPEVPAAVAACRDAGIDVCMITGDHPATALAIARDLGIAAEAGEVITGQRLAECGDDGDGFDALVNRTRVFARIEPVQKLAIVKALQRGGHVVAVSGDGVNDAPALSAGDIGVAMGRGGTDAAREASDLVLADDNFASIVAGVEEGRIAYDNVRKLVFLLITTGLGEIVLFLFAILAGLPPPLFAVQLLWLNLVTNGIQDVALAFERGEPGVLKRKPRPPGERLFEKRMITQVAVSGVVMGGIAFGFYAFLMSRGVGDFEARNLLLLLMVLFENVHALNARSETRSILSVPFSANPFLILAILGAQGLHIAAMHLPVLADVLQVAPISWENWALVALLAVSLVVVVEVLKLIRRLGERRARFHMSH</sequence>
<dbReference type="AlphaFoldDB" id="A0A327JZJ6"/>
<dbReference type="InterPro" id="IPR004014">
    <property type="entry name" value="ATPase_P-typ_cation-transptr_N"/>
</dbReference>
<evidence type="ECO:0000256" key="12">
    <source>
        <dbReference type="ARBA" id="ARBA00022967"/>
    </source>
</evidence>
<keyword evidence="11" id="KW-0460">Magnesium</keyword>
<dbReference type="GO" id="GO:1990573">
    <property type="term" value="P:potassium ion import across plasma membrane"/>
    <property type="evidence" value="ECO:0007669"/>
    <property type="project" value="TreeGrafter"/>
</dbReference>
<dbReference type="InterPro" id="IPR036412">
    <property type="entry name" value="HAD-like_sf"/>
</dbReference>
<dbReference type="InterPro" id="IPR023299">
    <property type="entry name" value="ATPase_P-typ_cyto_dom_N"/>
</dbReference>
<dbReference type="SUPFAM" id="SSF56784">
    <property type="entry name" value="HAD-like"/>
    <property type="match status" value="1"/>
</dbReference>
<dbReference type="SFLD" id="SFLDS00003">
    <property type="entry name" value="Haloacid_Dehalogenase"/>
    <property type="match status" value="1"/>
</dbReference>
<evidence type="ECO:0000256" key="10">
    <source>
        <dbReference type="ARBA" id="ARBA00022840"/>
    </source>
</evidence>
<dbReference type="GO" id="GO:0036376">
    <property type="term" value="P:sodium ion export across plasma membrane"/>
    <property type="evidence" value="ECO:0007669"/>
    <property type="project" value="TreeGrafter"/>
</dbReference>
<evidence type="ECO:0000313" key="22">
    <source>
        <dbReference type="Proteomes" id="UP000249299"/>
    </source>
</evidence>
<evidence type="ECO:0000256" key="8">
    <source>
        <dbReference type="ARBA" id="ARBA00022741"/>
    </source>
</evidence>
<dbReference type="InterPro" id="IPR050510">
    <property type="entry name" value="Cation_transp_ATPase_P-type"/>
</dbReference>
<dbReference type="PROSITE" id="PS00154">
    <property type="entry name" value="ATPASE_E1_E2"/>
    <property type="match status" value="1"/>
</dbReference>
<dbReference type="GO" id="GO:0005886">
    <property type="term" value="C:plasma membrane"/>
    <property type="evidence" value="ECO:0007669"/>
    <property type="project" value="TreeGrafter"/>
</dbReference>
<dbReference type="GO" id="GO:0016887">
    <property type="term" value="F:ATP hydrolysis activity"/>
    <property type="evidence" value="ECO:0007669"/>
    <property type="project" value="InterPro"/>
</dbReference>
<keyword evidence="7" id="KW-0479">Metal-binding</keyword>
<evidence type="ECO:0000256" key="3">
    <source>
        <dbReference type="ARBA" id="ARBA00012517"/>
    </source>
</evidence>
<dbReference type="RefSeq" id="WP_111433513.1">
    <property type="nucleotide sequence ID" value="NZ_JACIGG010000010.1"/>
</dbReference>
<comment type="similarity">
    <text evidence="2">Belongs to the cation transport ATPase (P-type) (TC 3.A.3) family. Type IIA subfamily.</text>
</comment>
<comment type="subcellular location">
    <subcellularLocation>
        <location evidence="1">Endomembrane system</location>
        <topology evidence="1">Multi-pass membrane protein</topology>
    </subcellularLocation>
</comment>
<evidence type="ECO:0000256" key="4">
    <source>
        <dbReference type="ARBA" id="ARBA00022448"/>
    </source>
</evidence>
<dbReference type="SUPFAM" id="SSF81660">
    <property type="entry name" value="Metal cation-transporting ATPase, ATP-binding domain N"/>
    <property type="match status" value="1"/>
</dbReference>
<proteinExistence type="inferred from homology"/>
<evidence type="ECO:0000256" key="17">
    <source>
        <dbReference type="ARBA" id="ARBA00049289"/>
    </source>
</evidence>
<evidence type="ECO:0000256" key="14">
    <source>
        <dbReference type="ARBA" id="ARBA00023008"/>
    </source>
</evidence>
<evidence type="ECO:0000256" key="13">
    <source>
        <dbReference type="ARBA" id="ARBA00022989"/>
    </source>
</evidence>
<comment type="caution">
    <text evidence="21">The sequence shown here is derived from an EMBL/GenBank/DDBJ whole genome shotgun (WGS) entry which is preliminary data.</text>
</comment>
<keyword evidence="14" id="KW-0186">Copper</keyword>
<evidence type="ECO:0000313" key="21">
    <source>
        <dbReference type="EMBL" id="RAI28518.1"/>
    </source>
</evidence>
<name>A0A327JZJ6_9HYPH</name>
<evidence type="ECO:0000256" key="15">
    <source>
        <dbReference type="ARBA" id="ARBA00023065"/>
    </source>
</evidence>
<dbReference type="EC" id="7.2.2.8" evidence="3"/>
<dbReference type="InterPro" id="IPR006068">
    <property type="entry name" value="ATPase_P-typ_cation-transptr_C"/>
</dbReference>
<dbReference type="InterPro" id="IPR023298">
    <property type="entry name" value="ATPase_P-typ_TM_dom_sf"/>
</dbReference>
<dbReference type="GO" id="GO:1902600">
    <property type="term" value="P:proton transmembrane transport"/>
    <property type="evidence" value="ECO:0007669"/>
    <property type="project" value="TreeGrafter"/>
</dbReference>
<dbReference type="Gene3D" id="2.70.150.10">
    <property type="entry name" value="Calcium-transporting ATPase, cytoplasmic transduction domain A"/>
    <property type="match status" value="1"/>
</dbReference>
<dbReference type="GO" id="GO:0012505">
    <property type="term" value="C:endomembrane system"/>
    <property type="evidence" value="ECO:0007669"/>
    <property type="project" value="UniProtKB-SubCell"/>
</dbReference>
<dbReference type="SUPFAM" id="SSF81653">
    <property type="entry name" value="Calcium ATPase, transduction domain A"/>
    <property type="match status" value="1"/>
</dbReference>
<dbReference type="PANTHER" id="PTHR43294">
    <property type="entry name" value="SODIUM/POTASSIUM-TRANSPORTING ATPASE SUBUNIT ALPHA"/>
    <property type="match status" value="1"/>
</dbReference>
<dbReference type="GO" id="GO:0140581">
    <property type="term" value="F:P-type monovalent copper transporter activity"/>
    <property type="evidence" value="ECO:0007669"/>
    <property type="project" value="UniProtKB-EC"/>
</dbReference>
<dbReference type="NCBIfam" id="TIGR01494">
    <property type="entry name" value="ATPase_P-type"/>
    <property type="match status" value="2"/>
</dbReference>
<dbReference type="GO" id="GO:0005524">
    <property type="term" value="F:ATP binding"/>
    <property type="evidence" value="ECO:0007669"/>
    <property type="project" value="UniProtKB-KW"/>
</dbReference>
<dbReference type="GO" id="GO:0005391">
    <property type="term" value="F:P-type sodium:potassium-exchanging transporter activity"/>
    <property type="evidence" value="ECO:0007669"/>
    <property type="project" value="TreeGrafter"/>
</dbReference>
<keyword evidence="13 19" id="KW-1133">Transmembrane helix</keyword>
<accession>A0A327JZJ6</accession>
<dbReference type="PRINTS" id="PR00120">
    <property type="entry name" value="HATPASE"/>
</dbReference>
<feature type="transmembrane region" description="Helical" evidence="19">
    <location>
        <begin position="291"/>
        <end position="320"/>
    </location>
</feature>
<evidence type="ECO:0000256" key="19">
    <source>
        <dbReference type="SAM" id="Phobius"/>
    </source>
</evidence>
<dbReference type="FunFam" id="3.40.50.1000:FF:000144">
    <property type="entry name" value="copper-transporting ATPase 1 isoform X2"/>
    <property type="match status" value="1"/>
</dbReference>
<keyword evidence="8" id="KW-0547">Nucleotide-binding</keyword>
<feature type="transmembrane region" description="Helical" evidence="19">
    <location>
        <begin position="267"/>
        <end position="285"/>
    </location>
</feature>
<keyword evidence="15" id="KW-0406">Ion transport</keyword>
<dbReference type="Gene3D" id="3.40.1110.10">
    <property type="entry name" value="Calcium-transporting ATPase, cytoplasmic domain N"/>
    <property type="match status" value="1"/>
</dbReference>
<reference evidence="21 22" key="1">
    <citation type="submission" date="2017-07" db="EMBL/GenBank/DDBJ databases">
        <title>Draft Genome Sequences of Select Purple Nonsulfur Bacteria.</title>
        <authorList>
            <person name="Lasarre B."/>
            <person name="Mckinlay J.B."/>
        </authorList>
    </citation>
    <scope>NUCLEOTIDE SEQUENCE [LARGE SCALE GENOMIC DNA]</scope>
    <source>
        <strain evidence="21 22">DSM 11290</strain>
    </source>
</reference>
<feature type="region of interest" description="Disordered" evidence="18">
    <location>
        <begin position="1"/>
        <end position="24"/>
    </location>
</feature>
<dbReference type="Proteomes" id="UP000249299">
    <property type="component" value="Unassembled WGS sequence"/>
</dbReference>
<dbReference type="GO" id="GO:0030007">
    <property type="term" value="P:intracellular potassium ion homeostasis"/>
    <property type="evidence" value="ECO:0007669"/>
    <property type="project" value="TreeGrafter"/>
</dbReference>
<dbReference type="PANTHER" id="PTHR43294:SF20">
    <property type="entry name" value="P-TYPE ATPASE"/>
    <property type="match status" value="1"/>
</dbReference>
<dbReference type="SFLD" id="SFLDG00002">
    <property type="entry name" value="C1.7:_P-type_atpase_like"/>
    <property type="match status" value="1"/>
</dbReference>
<feature type="compositionally biased region" description="Polar residues" evidence="18">
    <location>
        <begin position="1"/>
        <end position="10"/>
    </location>
</feature>
<keyword evidence="6 19" id="KW-0812">Transmembrane</keyword>
<dbReference type="Pfam" id="PF00690">
    <property type="entry name" value="Cation_ATPase_N"/>
    <property type="match status" value="1"/>
</dbReference>
<dbReference type="Pfam" id="PF00689">
    <property type="entry name" value="Cation_ATPase_C"/>
    <property type="match status" value="1"/>
</dbReference>
<dbReference type="GO" id="GO:0046872">
    <property type="term" value="F:metal ion binding"/>
    <property type="evidence" value="ECO:0007669"/>
    <property type="project" value="UniProtKB-KW"/>
</dbReference>
<dbReference type="Gene3D" id="3.40.50.1000">
    <property type="entry name" value="HAD superfamily/HAD-like"/>
    <property type="match status" value="1"/>
</dbReference>
<dbReference type="GO" id="GO:0006883">
    <property type="term" value="P:intracellular sodium ion homeostasis"/>
    <property type="evidence" value="ECO:0007669"/>
    <property type="project" value="TreeGrafter"/>
</dbReference>
<feature type="transmembrane region" description="Helical" evidence="19">
    <location>
        <begin position="849"/>
        <end position="869"/>
    </location>
</feature>
<dbReference type="InterPro" id="IPR008250">
    <property type="entry name" value="ATPase_P-typ_transduc_dom_A_sf"/>
</dbReference>
<keyword evidence="4" id="KW-0813">Transport</keyword>
<dbReference type="Pfam" id="PF00122">
    <property type="entry name" value="E1-E2_ATPase"/>
    <property type="match status" value="1"/>
</dbReference>
<dbReference type="InterPro" id="IPR023214">
    <property type="entry name" value="HAD_sf"/>
</dbReference>
<feature type="domain" description="Cation-transporting P-type ATPase N-terminal" evidence="20">
    <location>
        <begin position="26"/>
        <end position="99"/>
    </location>
</feature>
<dbReference type="InterPro" id="IPR044492">
    <property type="entry name" value="P_typ_ATPase_HD_dom"/>
</dbReference>
<dbReference type="EMBL" id="NPEV01000009">
    <property type="protein sequence ID" value="RAI28518.1"/>
    <property type="molecule type" value="Genomic_DNA"/>
</dbReference>
<evidence type="ECO:0000256" key="9">
    <source>
        <dbReference type="ARBA" id="ARBA00022796"/>
    </source>
</evidence>
<keyword evidence="16 19" id="KW-0472">Membrane</keyword>
<dbReference type="SFLD" id="SFLDF00027">
    <property type="entry name" value="p-type_atpase"/>
    <property type="match status" value="1"/>
</dbReference>
<keyword evidence="10" id="KW-0067">ATP-binding</keyword>
<dbReference type="InterPro" id="IPR001757">
    <property type="entry name" value="P_typ_ATPase"/>
</dbReference>
<evidence type="ECO:0000256" key="5">
    <source>
        <dbReference type="ARBA" id="ARBA00022553"/>
    </source>
</evidence>
<evidence type="ECO:0000259" key="20">
    <source>
        <dbReference type="SMART" id="SM00831"/>
    </source>
</evidence>
<evidence type="ECO:0000256" key="2">
    <source>
        <dbReference type="ARBA" id="ARBA00005675"/>
    </source>
</evidence>
<protein>
    <recommendedName>
        <fullName evidence="3">P-type Cu(+) transporter</fullName>
        <ecNumber evidence="3">7.2.2.8</ecNumber>
    </recommendedName>
</protein>
<keyword evidence="22" id="KW-1185">Reference proteome</keyword>
<gene>
    <name evidence="21" type="ORF">CH339_06450</name>
</gene>
<dbReference type="SUPFAM" id="SSF81665">
    <property type="entry name" value="Calcium ATPase, transmembrane domain M"/>
    <property type="match status" value="1"/>
</dbReference>
<keyword evidence="12" id="KW-1278">Translocase</keyword>
<feature type="transmembrane region" description="Helical" evidence="19">
    <location>
        <begin position="83"/>
        <end position="110"/>
    </location>
</feature>
<feature type="transmembrane region" description="Helical" evidence="19">
    <location>
        <begin position="713"/>
        <end position="734"/>
    </location>
</feature>
<dbReference type="Pfam" id="PF13246">
    <property type="entry name" value="Cation_ATPase"/>
    <property type="match status" value="1"/>
</dbReference>
<evidence type="ECO:0000256" key="1">
    <source>
        <dbReference type="ARBA" id="ARBA00004127"/>
    </source>
</evidence>
<comment type="catalytic activity">
    <reaction evidence="17">
        <text>Cu(+)(in) + ATP + H2O = Cu(+)(out) + ADP + phosphate + H(+)</text>
        <dbReference type="Rhea" id="RHEA:25792"/>
        <dbReference type="ChEBI" id="CHEBI:15377"/>
        <dbReference type="ChEBI" id="CHEBI:15378"/>
        <dbReference type="ChEBI" id="CHEBI:30616"/>
        <dbReference type="ChEBI" id="CHEBI:43474"/>
        <dbReference type="ChEBI" id="CHEBI:49552"/>
        <dbReference type="ChEBI" id="CHEBI:456216"/>
        <dbReference type="EC" id="7.2.2.8"/>
    </reaction>
</comment>
<dbReference type="OrthoDB" id="391538at2"/>
<evidence type="ECO:0000256" key="11">
    <source>
        <dbReference type="ARBA" id="ARBA00022842"/>
    </source>
</evidence>
<dbReference type="InterPro" id="IPR059000">
    <property type="entry name" value="ATPase_P-type_domA"/>
</dbReference>
<dbReference type="SMART" id="SM00831">
    <property type="entry name" value="Cation_ATPase_N"/>
    <property type="match status" value="1"/>
</dbReference>
<evidence type="ECO:0000256" key="18">
    <source>
        <dbReference type="SAM" id="MobiDB-lite"/>
    </source>
</evidence>
<dbReference type="PRINTS" id="PR00119">
    <property type="entry name" value="CATATPASE"/>
</dbReference>
<keyword evidence="5" id="KW-0597">Phosphoprotein</keyword>
<dbReference type="FunFam" id="2.70.150.10:FF:000160">
    <property type="entry name" value="Sarcoplasmic/endoplasmic reticulum calcium ATPase 1"/>
    <property type="match status" value="1"/>
</dbReference>
<evidence type="ECO:0000256" key="6">
    <source>
        <dbReference type="ARBA" id="ARBA00022692"/>
    </source>
</evidence>
<feature type="transmembrane region" description="Helical" evidence="19">
    <location>
        <begin position="786"/>
        <end position="808"/>
    </location>
</feature>
<evidence type="ECO:0000256" key="16">
    <source>
        <dbReference type="ARBA" id="ARBA00023136"/>
    </source>
</evidence>
<keyword evidence="9" id="KW-0187">Copper transport</keyword>
<dbReference type="Gene3D" id="1.20.1110.10">
    <property type="entry name" value="Calcium-transporting ATPase, transmembrane domain"/>
    <property type="match status" value="1"/>
</dbReference>
<feature type="transmembrane region" description="Helical" evidence="19">
    <location>
        <begin position="889"/>
        <end position="909"/>
    </location>
</feature>
<dbReference type="InterPro" id="IPR018303">
    <property type="entry name" value="ATPase_P-typ_P_site"/>
</dbReference>
<organism evidence="21 22">
    <name type="scientific">Rhodobium orientis</name>
    <dbReference type="NCBI Taxonomy" id="34017"/>
    <lineage>
        <taxon>Bacteria</taxon>
        <taxon>Pseudomonadati</taxon>
        <taxon>Pseudomonadota</taxon>
        <taxon>Alphaproteobacteria</taxon>
        <taxon>Hyphomicrobiales</taxon>
        <taxon>Rhodobiaceae</taxon>
        <taxon>Rhodobium</taxon>
    </lineage>
</organism>